<evidence type="ECO:0000313" key="4">
    <source>
        <dbReference type="Proteomes" id="UP000756387"/>
    </source>
</evidence>
<keyword evidence="3" id="KW-0255">Endonuclease</keyword>
<protein>
    <submittedName>
        <fullName evidence="3">Type I restriction endonuclease subunit R</fullName>
    </submittedName>
</protein>
<evidence type="ECO:0000313" key="3">
    <source>
        <dbReference type="EMBL" id="MBE7325284.1"/>
    </source>
</evidence>
<dbReference type="PANTHER" id="PTHR42927">
    <property type="entry name" value="HELICASE SUPERFAMILY 1 AND 2 DOMAIN-CONTAINING PROTEIN"/>
    <property type="match status" value="1"/>
</dbReference>
<dbReference type="Pfam" id="PF22679">
    <property type="entry name" value="T1R_D3-like"/>
    <property type="match status" value="1"/>
</dbReference>
<dbReference type="Gene3D" id="3.90.1570.50">
    <property type="match status" value="1"/>
</dbReference>
<dbReference type="SMART" id="SM00487">
    <property type="entry name" value="DEXDc"/>
    <property type="match status" value="1"/>
</dbReference>
<organism evidence="3 4">
    <name type="scientific">Nocardioides malaquae</name>
    <dbReference type="NCBI Taxonomy" id="2773426"/>
    <lineage>
        <taxon>Bacteria</taxon>
        <taxon>Bacillati</taxon>
        <taxon>Actinomycetota</taxon>
        <taxon>Actinomycetes</taxon>
        <taxon>Propionibacteriales</taxon>
        <taxon>Nocardioidaceae</taxon>
        <taxon>Nocardioides</taxon>
    </lineage>
</organism>
<accession>A0ABR9RUP2</accession>
<evidence type="ECO:0000259" key="2">
    <source>
        <dbReference type="PROSITE" id="PS51192"/>
    </source>
</evidence>
<feature type="domain" description="Helicase ATP-binding" evidence="2">
    <location>
        <begin position="301"/>
        <end position="526"/>
    </location>
</feature>
<dbReference type="SUPFAM" id="SSF52540">
    <property type="entry name" value="P-loop containing nucleoside triphosphate hydrolases"/>
    <property type="match status" value="1"/>
</dbReference>
<feature type="region of interest" description="Disordered" evidence="1">
    <location>
        <begin position="906"/>
        <end position="933"/>
    </location>
</feature>
<evidence type="ECO:0000256" key="1">
    <source>
        <dbReference type="SAM" id="MobiDB-lite"/>
    </source>
</evidence>
<comment type="caution">
    <text evidence="3">The sequence shown here is derived from an EMBL/GenBank/DDBJ whole genome shotgun (WGS) entry which is preliminary data.</text>
</comment>
<name>A0ABR9RUP2_9ACTN</name>
<dbReference type="InterPro" id="IPR014001">
    <property type="entry name" value="Helicase_ATP-bd"/>
</dbReference>
<reference evidence="3 4" key="1">
    <citation type="submission" date="2020-10" db="EMBL/GenBank/DDBJ databases">
        <title>Nocardioides sp. isolated from sludge.</title>
        <authorList>
            <person name="Zhang X."/>
        </authorList>
    </citation>
    <scope>NUCLEOTIDE SEQUENCE [LARGE SCALE GENOMIC DNA]</scope>
    <source>
        <strain evidence="3 4">Y6</strain>
    </source>
</reference>
<dbReference type="Gene3D" id="3.40.50.300">
    <property type="entry name" value="P-loop containing nucleotide triphosphate hydrolases"/>
    <property type="match status" value="2"/>
</dbReference>
<sequence>MTKQHTESAFEATIEAHLLANGWEQGDASFYRVDLGIDTYELLAFIHATQPDKWEQLIGLRGGQDKAQQMFNKRVADEIDSRGTIHVIRNGVEDMGLHFDLAYFAPAHRITPDLWDLYDKNRLTITRQVHHSESKPHDSVDVLLLVNGIPVATAELKNQITGQGVKQAQTQYESDRNPNDLLFRARSLVHFAVDQDLVMMTTRLAKEKTDWLPFNQGSGGPGQMGGKGNPINPGGYKTSYLWEEVWQRDAWLDILGSFVSEDTTDKNGVKRHVTKIKPHQRRFIFPRFHQWHAVRELTGHAKGYGPGYNYLAQHSTGSGKSNTIAWLAQRLSTLHTPDDASGLGPGAVKAGLSGNQPVFSKVIIVTDRVALDRQLQNTVTSFDHTPGVIAKVDENSAQLRAALESVKARIIITTLQKFPVISEAVTKLAGARFAVIVDEAHSSQSGEAAKDLKAVLAGLKGDKALEAAEDAEAAAAAAQEDPQDALLRNVEARGKQDNLSFFAFTATPKQKTLEMFGERVPDSSVPSGERLVPFHLYSMRQAIEEKFILDTLENYLTYATYYRLANGLSGDDPEVPKGKAASALARFVSLHPSAFSQKAEIIVEHFRSHTAKKIGGNAKAMVVTRSRLHAVRMKEAIDAYIKTKGYQHLHALVAFSGTVLDPDNPVDPNDPEKGVTEASMNGFPEGQLPKKFKSDDYQVLVVAEKYQTGFDEPLLHTMYVDKKLDGVKAVQTLSRLNRTRPGKDDTFVLDFVNTAEDMAEAFAPYFERTWSQPTDPNILSNLKTRLLGSGVLDSAEIDDLVTAFLANTAGTNEALYAQTDPAVGRWLALDEEEQENFRTALRDYVRLYAFLAHVVPFKSTDMERLYLYGKILAARLPRAEDDDVPDLTDAAVLTHLRLEEGEITSASLTTVTEEDSETTGHAGEGRGKQAESPVERLSSIIEVLNERFGMNLGDADELFFEQIEAEVATNDRAQAIALNNDQTQFMTVFDDILEGVIIDRQTANDALLTAFLDKPDFREALTTMIGDAFYKTIRESGGAA</sequence>
<dbReference type="PROSITE" id="PS51192">
    <property type="entry name" value="HELICASE_ATP_BIND_1"/>
    <property type="match status" value="1"/>
</dbReference>
<dbReference type="RefSeq" id="WP_193638618.1">
    <property type="nucleotide sequence ID" value="NZ_JADCSA010000011.1"/>
</dbReference>
<dbReference type="Pfam" id="PF04313">
    <property type="entry name" value="HSDR_N"/>
    <property type="match status" value="1"/>
</dbReference>
<dbReference type="EMBL" id="JADCSA010000011">
    <property type="protein sequence ID" value="MBE7325284.1"/>
    <property type="molecule type" value="Genomic_DNA"/>
</dbReference>
<dbReference type="Pfam" id="PF18766">
    <property type="entry name" value="SWI2_SNF2"/>
    <property type="match status" value="1"/>
</dbReference>
<keyword evidence="3" id="KW-0540">Nuclease</keyword>
<dbReference type="GO" id="GO:0004519">
    <property type="term" value="F:endonuclease activity"/>
    <property type="evidence" value="ECO:0007669"/>
    <property type="project" value="UniProtKB-KW"/>
</dbReference>
<dbReference type="InterPro" id="IPR007409">
    <property type="entry name" value="Restrct_endonuc_type1_HsdR_N"/>
</dbReference>
<dbReference type="PANTHER" id="PTHR42927:SF1">
    <property type="entry name" value="HELICASE SUPERFAMILY 1 AND 2 DOMAIN-CONTAINING PROTEIN"/>
    <property type="match status" value="1"/>
</dbReference>
<dbReference type="Proteomes" id="UP000756387">
    <property type="component" value="Unassembled WGS sequence"/>
</dbReference>
<dbReference type="InterPro" id="IPR055180">
    <property type="entry name" value="HsdR_RecA-like_helicase_dom_2"/>
</dbReference>
<gene>
    <name evidence="3" type="ORF">IEQ44_11525</name>
</gene>
<keyword evidence="3" id="KW-0378">Hydrolase</keyword>
<dbReference type="InterPro" id="IPR040980">
    <property type="entry name" value="SWI2_SNF2"/>
</dbReference>
<proteinExistence type="predicted"/>
<dbReference type="InterPro" id="IPR027417">
    <property type="entry name" value="P-loop_NTPase"/>
</dbReference>
<keyword evidence="4" id="KW-1185">Reference proteome</keyword>